<evidence type="ECO:0000256" key="1">
    <source>
        <dbReference type="SAM" id="MobiDB-lite"/>
    </source>
</evidence>
<dbReference type="Proteomes" id="UP000521943">
    <property type="component" value="Unassembled WGS sequence"/>
</dbReference>
<reference evidence="2 3" key="1">
    <citation type="submission" date="2020-07" db="EMBL/GenBank/DDBJ databases">
        <title>Comparative genomics of pyrophilous fungi reveals a link between fire events and developmental genes.</title>
        <authorList>
            <consortium name="DOE Joint Genome Institute"/>
            <person name="Steindorff A.S."/>
            <person name="Carver A."/>
            <person name="Calhoun S."/>
            <person name="Stillman K."/>
            <person name="Liu H."/>
            <person name="Lipzen A."/>
            <person name="Pangilinan J."/>
            <person name="Labutti K."/>
            <person name="Bruns T.D."/>
            <person name="Grigoriev I.V."/>
        </authorList>
    </citation>
    <scope>NUCLEOTIDE SEQUENCE [LARGE SCALE GENOMIC DNA]</scope>
    <source>
        <strain evidence="2 3">CBS 144469</strain>
    </source>
</reference>
<comment type="caution">
    <text evidence="2">The sequence shown here is derived from an EMBL/GenBank/DDBJ whole genome shotgun (WGS) entry which is preliminary data.</text>
</comment>
<gene>
    <name evidence="2" type="ORF">DFP72DRAFT_82664</name>
</gene>
<feature type="region of interest" description="Disordered" evidence="1">
    <location>
        <begin position="1"/>
        <end position="351"/>
    </location>
</feature>
<keyword evidence="3" id="KW-1185">Reference proteome</keyword>
<evidence type="ECO:0000313" key="3">
    <source>
        <dbReference type="Proteomes" id="UP000521943"/>
    </source>
</evidence>
<feature type="compositionally biased region" description="Basic and acidic residues" evidence="1">
    <location>
        <begin position="73"/>
        <end position="82"/>
    </location>
</feature>
<protein>
    <submittedName>
        <fullName evidence="2">Uncharacterized protein</fullName>
    </submittedName>
</protein>
<organism evidence="2 3">
    <name type="scientific">Ephemerocybe angulata</name>
    <dbReference type="NCBI Taxonomy" id="980116"/>
    <lineage>
        <taxon>Eukaryota</taxon>
        <taxon>Fungi</taxon>
        <taxon>Dikarya</taxon>
        <taxon>Basidiomycota</taxon>
        <taxon>Agaricomycotina</taxon>
        <taxon>Agaricomycetes</taxon>
        <taxon>Agaricomycetidae</taxon>
        <taxon>Agaricales</taxon>
        <taxon>Agaricineae</taxon>
        <taxon>Psathyrellaceae</taxon>
        <taxon>Ephemerocybe</taxon>
    </lineage>
</organism>
<name>A0A8H6HDY0_9AGAR</name>
<dbReference type="EMBL" id="JACGCI010000123">
    <property type="protein sequence ID" value="KAF6744372.1"/>
    <property type="molecule type" value="Genomic_DNA"/>
</dbReference>
<evidence type="ECO:0000313" key="2">
    <source>
        <dbReference type="EMBL" id="KAF6744372.1"/>
    </source>
</evidence>
<sequence length="520" mass="56322">MSSLSPSLAPPRTPSGLGCATLRPLASSPAKSPSFTPDGPAFSDDIAFDPQSRPSTELEDWPSNGAPDGVGPDDPRRQDSSTRPKISPHRGAVTSTGRGHGPGSQYQHPVTRESREVLTPRPLQSATDKGPVASAPHGVGKGKKVAPEAPALVKAGSETDPAPRKAGLDAQESPPAAQTNRGKRRYDEPHLARPRPFANPGKENQEPPLDPTPPSKKTRPRPKQAKGVEGNSKGSPGMTPGQTSDGTMKNHYTQLGVKFTKRETSTVPPPPEEGVTPVSVQGASSRPMDPTSRAKPAPLERPTAPKSLSESSLRPVNEIDQIVGDEYLPARRNEESTQNATQSRGKKSKAAKGEKVVPCLYDYPDKIRCKVRMGISSFLEHYVLDHRPEAISRDGDLQCGMQGCEEEVHLFDVKGHLRDAHEYTRLNESWKMPCGDSVERIGGVVMHVTDPTRGCEDERCSSILDDEMKTILFQATIATTRTSQYKEGMNKLTQSTWHLNIRRRTTASALPQVLSSQPLI</sequence>
<dbReference type="AlphaFoldDB" id="A0A8H6HDY0"/>
<proteinExistence type="predicted"/>
<feature type="compositionally biased region" description="Polar residues" evidence="1">
    <location>
        <begin position="240"/>
        <end position="253"/>
    </location>
</feature>
<accession>A0A8H6HDY0</accession>